<keyword evidence="7" id="KW-0999">Mitochondrion inner membrane</keyword>
<evidence type="ECO:0000256" key="6">
    <source>
        <dbReference type="ARBA" id="ARBA00023136"/>
    </source>
</evidence>
<feature type="domain" description="Cytochrome c oxidase assembly factor 3 mitochondrial coiled-coil" evidence="8">
    <location>
        <begin position="34"/>
        <end position="82"/>
    </location>
</feature>
<comment type="caution">
    <text evidence="9">The sequence shown here is derived from an EMBL/GenBank/DDBJ whole genome shotgun (WGS) entry which is preliminary data.</text>
</comment>
<evidence type="ECO:0000313" key="10">
    <source>
        <dbReference type="Proteomes" id="UP001148838"/>
    </source>
</evidence>
<keyword evidence="3 7" id="KW-0812">Transmembrane</keyword>
<organism evidence="9 10">
    <name type="scientific">Periplaneta americana</name>
    <name type="common">American cockroach</name>
    <name type="synonym">Blatta americana</name>
    <dbReference type="NCBI Taxonomy" id="6978"/>
    <lineage>
        <taxon>Eukaryota</taxon>
        <taxon>Metazoa</taxon>
        <taxon>Ecdysozoa</taxon>
        <taxon>Arthropoda</taxon>
        <taxon>Hexapoda</taxon>
        <taxon>Insecta</taxon>
        <taxon>Pterygota</taxon>
        <taxon>Neoptera</taxon>
        <taxon>Polyneoptera</taxon>
        <taxon>Dictyoptera</taxon>
        <taxon>Blattodea</taxon>
        <taxon>Blattoidea</taxon>
        <taxon>Blattidae</taxon>
        <taxon>Blattinae</taxon>
        <taxon>Periplaneta</taxon>
    </lineage>
</organism>
<dbReference type="Pfam" id="PF09813">
    <property type="entry name" value="Coa3_cc"/>
    <property type="match status" value="1"/>
</dbReference>
<comment type="similarity">
    <text evidence="2 7">Belongs to the COA3 family.</text>
</comment>
<dbReference type="Proteomes" id="UP001148838">
    <property type="component" value="Unassembled WGS sequence"/>
</dbReference>
<evidence type="ECO:0000256" key="5">
    <source>
        <dbReference type="ARBA" id="ARBA00023128"/>
    </source>
</evidence>
<sequence length="87" mass="10096">MGKDEQMPKVDLMKDKANISPTTIDYMKIVEKKNLQRVQALQKLRQRNVRTGFMLGTGVLGIYLYTIFAVRQEKFLDDFDEPVVTNN</sequence>
<comment type="function">
    <text evidence="7">Required for assembly of cytochrome c oxidase (complex IV).</text>
</comment>
<evidence type="ECO:0000259" key="8">
    <source>
        <dbReference type="Pfam" id="PF09813"/>
    </source>
</evidence>
<evidence type="ECO:0000256" key="1">
    <source>
        <dbReference type="ARBA" id="ARBA00004304"/>
    </source>
</evidence>
<evidence type="ECO:0000313" key="9">
    <source>
        <dbReference type="EMBL" id="KAJ4448901.1"/>
    </source>
</evidence>
<evidence type="ECO:0000256" key="3">
    <source>
        <dbReference type="ARBA" id="ARBA00022692"/>
    </source>
</evidence>
<dbReference type="InterPro" id="IPR041752">
    <property type="entry name" value="Coa3"/>
</dbReference>
<dbReference type="InterPro" id="IPR018628">
    <property type="entry name" value="Coa3_CC"/>
</dbReference>
<dbReference type="PANTHER" id="PTHR15642">
    <property type="entry name" value="CYTOCHROME C OXIDASE ASSEMBLY FACTOR 3, MITOCHONDRIAL"/>
    <property type="match status" value="1"/>
</dbReference>
<evidence type="ECO:0000256" key="4">
    <source>
        <dbReference type="ARBA" id="ARBA00022989"/>
    </source>
</evidence>
<name>A0ABQ8TQD1_PERAM</name>
<protein>
    <recommendedName>
        <fullName evidence="7">Cytochrome c oxidase assembly factor 3</fullName>
    </recommendedName>
</protein>
<comment type="subunit">
    <text evidence="7">Component of 250-400 kDa complexes called cytochrome oxidase assembly intermediates or COA complexes.</text>
</comment>
<evidence type="ECO:0000256" key="2">
    <source>
        <dbReference type="ARBA" id="ARBA00007035"/>
    </source>
</evidence>
<dbReference type="PANTHER" id="PTHR15642:SF3">
    <property type="entry name" value="CYTOCHROME C OXIDASE ASSEMBLY FACTOR 3 HOMOLOG, MITOCHONDRIAL"/>
    <property type="match status" value="1"/>
</dbReference>
<proteinExistence type="inferred from homology"/>
<gene>
    <name evidence="9" type="ORF">ANN_00293</name>
</gene>
<keyword evidence="6 7" id="KW-0472">Membrane</keyword>
<keyword evidence="5 7" id="KW-0496">Mitochondrion</keyword>
<comment type="subcellular location">
    <subcellularLocation>
        <location evidence="1">Mitochondrion membrane</location>
        <topology evidence="1">Single-pass membrane protein</topology>
    </subcellularLocation>
</comment>
<keyword evidence="10" id="KW-1185">Reference proteome</keyword>
<dbReference type="EMBL" id="JAJSOF020000003">
    <property type="protein sequence ID" value="KAJ4448901.1"/>
    <property type="molecule type" value="Genomic_DNA"/>
</dbReference>
<keyword evidence="4 7" id="KW-1133">Transmembrane helix</keyword>
<feature type="transmembrane region" description="Helical" evidence="7">
    <location>
        <begin position="52"/>
        <end position="70"/>
    </location>
</feature>
<reference evidence="9 10" key="1">
    <citation type="journal article" date="2022" name="Allergy">
        <title>Genome assembly and annotation of Periplaneta americana reveal a comprehensive cockroach allergen profile.</title>
        <authorList>
            <person name="Wang L."/>
            <person name="Xiong Q."/>
            <person name="Saelim N."/>
            <person name="Wang L."/>
            <person name="Nong W."/>
            <person name="Wan A.T."/>
            <person name="Shi M."/>
            <person name="Liu X."/>
            <person name="Cao Q."/>
            <person name="Hui J.H.L."/>
            <person name="Sookrung N."/>
            <person name="Leung T.F."/>
            <person name="Tungtrongchitr A."/>
            <person name="Tsui S.K.W."/>
        </authorList>
    </citation>
    <scope>NUCLEOTIDE SEQUENCE [LARGE SCALE GENOMIC DNA]</scope>
    <source>
        <strain evidence="9">PWHHKU_190912</strain>
    </source>
</reference>
<accession>A0ABQ8TQD1</accession>
<evidence type="ECO:0000256" key="7">
    <source>
        <dbReference type="RuleBase" id="RU367056"/>
    </source>
</evidence>